<keyword evidence="4" id="KW-1185">Reference proteome</keyword>
<dbReference type="Gene3D" id="1.25.40.10">
    <property type="entry name" value="Tetratricopeptide repeat domain"/>
    <property type="match status" value="1"/>
</dbReference>
<keyword evidence="2" id="KW-0802">TPR repeat</keyword>
<evidence type="ECO:0000313" key="4">
    <source>
        <dbReference type="Proteomes" id="UP000023152"/>
    </source>
</evidence>
<dbReference type="Proteomes" id="UP000023152">
    <property type="component" value="Unassembled WGS sequence"/>
</dbReference>
<dbReference type="EMBL" id="ASPP01001582">
    <property type="protein sequence ID" value="ETO35454.1"/>
    <property type="molecule type" value="Genomic_DNA"/>
</dbReference>
<protein>
    <recommendedName>
        <fullName evidence="5">Kinesin light chain</fullName>
    </recommendedName>
</protein>
<dbReference type="PANTHER" id="PTHR45641">
    <property type="entry name" value="TETRATRICOPEPTIDE REPEAT PROTEIN (AFU_ORTHOLOGUE AFUA_6G03870)"/>
    <property type="match status" value="1"/>
</dbReference>
<reference evidence="3 4" key="1">
    <citation type="journal article" date="2013" name="Curr. Biol.">
        <title>The Genome of the Foraminiferan Reticulomyxa filosa.</title>
        <authorList>
            <person name="Glockner G."/>
            <person name="Hulsmann N."/>
            <person name="Schleicher M."/>
            <person name="Noegel A.A."/>
            <person name="Eichinger L."/>
            <person name="Gallinger C."/>
            <person name="Pawlowski J."/>
            <person name="Sierra R."/>
            <person name="Euteneuer U."/>
            <person name="Pillet L."/>
            <person name="Moustafa A."/>
            <person name="Platzer M."/>
            <person name="Groth M."/>
            <person name="Szafranski K."/>
            <person name="Schliwa M."/>
        </authorList>
    </citation>
    <scope>NUCLEOTIDE SEQUENCE [LARGE SCALE GENOMIC DNA]</scope>
</reference>
<dbReference type="PANTHER" id="PTHR45641:SF1">
    <property type="entry name" value="AAA+ ATPASE DOMAIN-CONTAINING PROTEIN"/>
    <property type="match status" value="1"/>
</dbReference>
<dbReference type="AlphaFoldDB" id="X6PBM4"/>
<keyword evidence="1" id="KW-0677">Repeat</keyword>
<evidence type="ECO:0000256" key="1">
    <source>
        <dbReference type="ARBA" id="ARBA00022737"/>
    </source>
</evidence>
<evidence type="ECO:0000256" key="2">
    <source>
        <dbReference type="ARBA" id="ARBA00022803"/>
    </source>
</evidence>
<evidence type="ECO:0008006" key="5">
    <source>
        <dbReference type="Google" id="ProtNLM"/>
    </source>
</evidence>
<proteinExistence type="predicted"/>
<dbReference type="SUPFAM" id="SSF48452">
    <property type="entry name" value="TPR-like"/>
    <property type="match status" value="1"/>
</dbReference>
<comment type="caution">
    <text evidence="3">The sequence shown here is derived from an EMBL/GenBank/DDBJ whole genome shotgun (WGS) entry which is preliminary data.</text>
</comment>
<accession>X6PBM4</accession>
<sequence length="107" mass="12583">MWIYFERGQYVTSISCHQMALNIRLKKFGGKHPSTAKSLNELRLVWIKGKKQIKKAKEYIDKKGTNEDAIQYFEKSLEIKLKTLNDDHPCISWSFHYLASAFKNKND</sequence>
<organism evidence="3 4">
    <name type="scientific">Reticulomyxa filosa</name>
    <dbReference type="NCBI Taxonomy" id="46433"/>
    <lineage>
        <taxon>Eukaryota</taxon>
        <taxon>Sar</taxon>
        <taxon>Rhizaria</taxon>
        <taxon>Retaria</taxon>
        <taxon>Foraminifera</taxon>
        <taxon>Monothalamids</taxon>
        <taxon>Reticulomyxidae</taxon>
        <taxon>Reticulomyxa</taxon>
    </lineage>
</organism>
<evidence type="ECO:0000313" key="3">
    <source>
        <dbReference type="EMBL" id="ETO35454.1"/>
    </source>
</evidence>
<dbReference type="Pfam" id="PF13374">
    <property type="entry name" value="TPR_10"/>
    <property type="match status" value="1"/>
</dbReference>
<dbReference type="InterPro" id="IPR011990">
    <property type="entry name" value="TPR-like_helical_dom_sf"/>
</dbReference>
<name>X6PBM4_RETFI</name>
<gene>
    <name evidence="3" type="ORF">RFI_01609</name>
</gene>